<feature type="region of interest" description="Disordered" evidence="5">
    <location>
        <begin position="306"/>
        <end position="337"/>
    </location>
</feature>
<dbReference type="Gene3D" id="3.90.79.10">
    <property type="entry name" value="Nucleoside Triphosphate Pyrophosphohydrolase"/>
    <property type="match status" value="1"/>
</dbReference>
<feature type="transmembrane region" description="Helical" evidence="6">
    <location>
        <begin position="72"/>
        <end position="91"/>
    </location>
</feature>
<feature type="region of interest" description="Disordered" evidence="5">
    <location>
        <begin position="247"/>
        <end position="273"/>
    </location>
</feature>
<dbReference type="AlphaFoldDB" id="A0A4C2EDA5"/>
<proteinExistence type="predicted"/>
<dbReference type="SUPFAM" id="SSF55811">
    <property type="entry name" value="Nudix"/>
    <property type="match status" value="1"/>
</dbReference>
<feature type="transmembrane region" description="Helical" evidence="6">
    <location>
        <begin position="412"/>
        <end position="432"/>
    </location>
</feature>
<dbReference type="InterPro" id="IPR040254">
    <property type="entry name" value="Ecm3-like"/>
</dbReference>
<evidence type="ECO:0000256" key="3">
    <source>
        <dbReference type="ARBA" id="ARBA00022989"/>
    </source>
</evidence>
<feature type="compositionally biased region" description="Basic and acidic residues" evidence="5">
    <location>
        <begin position="180"/>
        <end position="198"/>
    </location>
</feature>
<dbReference type="InterPro" id="IPR045121">
    <property type="entry name" value="CoAse"/>
</dbReference>
<dbReference type="EMBL" id="BIMX01000023">
    <property type="protein sequence ID" value="GCF00850.1"/>
    <property type="molecule type" value="Genomic_DNA"/>
</dbReference>
<feature type="region of interest" description="Disordered" evidence="5">
    <location>
        <begin position="180"/>
        <end position="217"/>
    </location>
</feature>
<dbReference type="Proteomes" id="UP000301737">
    <property type="component" value="Unassembled WGS sequence"/>
</dbReference>
<feature type="compositionally biased region" description="Basic and acidic residues" evidence="5">
    <location>
        <begin position="247"/>
        <end position="265"/>
    </location>
</feature>
<evidence type="ECO:0000256" key="6">
    <source>
        <dbReference type="SAM" id="Phobius"/>
    </source>
</evidence>
<evidence type="ECO:0000313" key="8">
    <source>
        <dbReference type="EMBL" id="GCF00850.1"/>
    </source>
</evidence>
<evidence type="ECO:0000256" key="1">
    <source>
        <dbReference type="ARBA" id="ARBA00004141"/>
    </source>
</evidence>
<dbReference type="InterPro" id="IPR004776">
    <property type="entry name" value="Mem_transp_PIN-like"/>
</dbReference>
<gene>
    <name evidence="8" type="ORF">ZYGM_000345</name>
</gene>
<protein>
    <recommendedName>
        <fullName evidence="7">Nudix hydrolase domain-containing protein</fullName>
    </recommendedName>
</protein>
<evidence type="ECO:0000256" key="2">
    <source>
        <dbReference type="ARBA" id="ARBA00022692"/>
    </source>
</evidence>
<dbReference type="Pfam" id="PF00293">
    <property type="entry name" value="NUDIX"/>
    <property type="match status" value="1"/>
</dbReference>
<reference evidence="8 9" key="1">
    <citation type="submission" date="2019-01" db="EMBL/GenBank/DDBJ databases">
        <title>Draft Genome Sequencing of Zygosaccharomyces mellis Ca-7.</title>
        <authorList>
            <person name="Shiwa Y."/>
            <person name="Kanesaki Y."/>
            <person name="Ishige T."/>
            <person name="Mura K."/>
            <person name="Hori T."/>
            <person name="Tamura T."/>
        </authorList>
    </citation>
    <scope>NUCLEOTIDE SEQUENCE [LARGE SCALE GENOMIC DNA]</scope>
    <source>
        <strain evidence="8 9">Ca-7</strain>
    </source>
</reference>
<feature type="transmembrane region" description="Helical" evidence="6">
    <location>
        <begin position="103"/>
        <end position="121"/>
    </location>
</feature>
<dbReference type="PROSITE" id="PS51462">
    <property type="entry name" value="NUDIX"/>
    <property type="match status" value="1"/>
</dbReference>
<dbReference type="InterPro" id="IPR015797">
    <property type="entry name" value="NUDIX_hydrolase-like_dom_sf"/>
</dbReference>
<organism evidence="8 9">
    <name type="scientific">Zygosaccharomyces mellis</name>
    <dbReference type="NCBI Taxonomy" id="42258"/>
    <lineage>
        <taxon>Eukaryota</taxon>
        <taxon>Fungi</taxon>
        <taxon>Dikarya</taxon>
        <taxon>Ascomycota</taxon>
        <taxon>Saccharomycotina</taxon>
        <taxon>Saccharomycetes</taxon>
        <taxon>Saccharomycetales</taxon>
        <taxon>Saccharomycetaceae</taxon>
        <taxon>Zygosaccharomyces</taxon>
    </lineage>
</organism>
<sequence length="847" mass="94924">MSVSLGAAIYIALKPILKIYTIIAVGFLLAKYNIVTMETARGVSNMVVNAILPCLTFNKIVSNISDKDIKEVGAIVLSAIILFALGTFCALITKYTLKGPREWSWGLLFAGFFPNISDLPIAYVQSMSNGTLFAPSSVDKGVAYCCIYLMSQSFCMMNFGMWRVVGLDFKQNWDEESCEENKSSKTHLDSRLQIHKANETPSMSSVKDDQNGSSLSRCSSVLTGRRLPSLQTAHLKEQSPSLKVYKTRTEDTEMRNMDRSSRRMSGEGNRTSSMNDVINEYSAADQIREGELDLSRPLTLTEELGNKNSTLGQIPMNSELKNATTSTSASSTPSTDINTGNKLQSLIKKYKLSWLSYFLINFIRPASLGASLGIIVSMIPWVKALFVHTYVHVHNAPDGEPVLNFFMDFTSYIGNACVPLGLLLLGGTLARLQVKKLPPGILRIAIAMTIFRLMIIPIIGVAWANKVYDLHWVGTPIGKFVMILTWSMPSATAQVYFTAFYTPLQGSHIQMDSPHSVFTEGDIIMLKASRLLDNLRHFRYPNLLPLSLSWPAYRRSAVLVVLFMGQHGELRILLTKRSKSLNSFSGHISLPGGKANSAEESFETVARREAEEEIGLPEDPKVLRERFNMSMEHICLEMPCYLSRSFLSVKPLVCLLSNSDHEVLKSNLPLDGSSFTAALNPGETASIFSVPLLDMIAHLLPEESGYHKEYIDHREYFPRWGELRWPIRHYYYPAGNPYDVDWLNSIEDNSSCDELERAEGKRDLWGLTAKILYDVARIAQGMITNNNEEYDIGHEELIYGLKEFGGQLQPGKSPWESGMSRGKRDHKFGDVIPRFYMDKLTNTTCKY</sequence>
<keyword evidence="9" id="KW-1185">Reference proteome</keyword>
<feature type="transmembrane region" description="Helical" evidence="6">
    <location>
        <begin position="141"/>
        <end position="162"/>
    </location>
</feature>
<name>A0A4C2EDA5_9SACH</name>
<evidence type="ECO:0000256" key="5">
    <source>
        <dbReference type="SAM" id="MobiDB-lite"/>
    </source>
</evidence>
<feature type="transmembrane region" description="Helical" evidence="6">
    <location>
        <begin position="354"/>
        <end position="379"/>
    </location>
</feature>
<feature type="compositionally biased region" description="Low complexity" evidence="5">
    <location>
        <begin position="323"/>
        <end position="335"/>
    </location>
</feature>
<dbReference type="GO" id="GO:0010945">
    <property type="term" value="F:coenzyme A diphosphatase activity"/>
    <property type="evidence" value="ECO:0007669"/>
    <property type="project" value="InterPro"/>
</dbReference>
<feature type="domain" description="Nudix hydrolase" evidence="7">
    <location>
        <begin position="553"/>
        <end position="715"/>
    </location>
</feature>
<evidence type="ECO:0000256" key="4">
    <source>
        <dbReference type="ARBA" id="ARBA00023136"/>
    </source>
</evidence>
<feature type="compositionally biased region" description="Polar residues" evidence="5">
    <location>
        <begin position="306"/>
        <end position="322"/>
    </location>
</feature>
<dbReference type="CDD" id="cd03426">
    <property type="entry name" value="NUDIX_CoAse_Nudt7"/>
    <property type="match status" value="1"/>
</dbReference>
<feature type="compositionally biased region" description="Polar residues" evidence="5">
    <location>
        <begin position="199"/>
        <end position="217"/>
    </location>
</feature>
<dbReference type="GO" id="GO:0055085">
    <property type="term" value="P:transmembrane transport"/>
    <property type="evidence" value="ECO:0007669"/>
    <property type="project" value="InterPro"/>
</dbReference>
<feature type="transmembrane region" description="Helical" evidence="6">
    <location>
        <begin position="444"/>
        <end position="465"/>
    </location>
</feature>
<dbReference type="InterPro" id="IPR000086">
    <property type="entry name" value="NUDIX_hydrolase_dom"/>
</dbReference>
<dbReference type="PANTHER" id="PTHR31274:SF1">
    <property type="entry name" value="AGL149CP"/>
    <property type="match status" value="1"/>
</dbReference>
<evidence type="ECO:0000259" key="7">
    <source>
        <dbReference type="PROSITE" id="PS51462"/>
    </source>
</evidence>
<comment type="caution">
    <text evidence="8">The sequence shown here is derived from an EMBL/GenBank/DDBJ whole genome shotgun (WGS) entry which is preliminary data.</text>
</comment>
<accession>A0A4C2EDA5</accession>
<keyword evidence="4 6" id="KW-0472">Membrane</keyword>
<keyword evidence="3 6" id="KW-1133">Transmembrane helix</keyword>
<dbReference type="PANTHER" id="PTHR31274">
    <property type="entry name" value="PROTEIN ECM3"/>
    <property type="match status" value="1"/>
</dbReference>
<evidence type="ECO:0000313" key="9">
    <source>
        <dbReference type="Proteomes" id="UP000301737"/>
    </source>
</evidence>
<dbReference type="Pfam" id="PF03547">
    <property type="entry name" value="Mem_trans"/>
    <property type="match status" value="1"/>
</dbReference>
<keyword evidence="2 6" id="KW-0812">Transmembrane</keyword>
<dbReference type="OrthoDB" id="435607at2759"/>
<dbReference type="GO" id="GO:0016020">
    <property type="term" value="C:membrane"/>
    <property type="evidence" value="ECO:0007669"/>
    <property type="project" value="UniProtKB-SubCell"/>
</dbReference>
<feature type="transmembrane region" description="Helical" evidence="6">
    <location>
        <begin position="6"/>
        <end position="30"/>
    </location>
</feature>
<comment type="subcellular location">
    <subcellularLocation>
        <location evidence="1">Membrane</location>
        <topology evidence="1">Multi-pass membrane protein</topology>
    </subcellularLocation>
</comment>